<dbReference type="RefSeq" id="WP_346820559.1">
    <property type="nucleotide sequence ID" value="NZ_JBDKWZ010000003.1"/>
</dbReference>
<accession>A0AAW9S7R9</accession>
<dbReference type="AlphaFoldDB" id="A0AAW9S7R9"/>
<proteinExistence type="predicted"/>
<evidence type="ECO:0000313" key="2">
    <source>
        <dbReference type="Proteomes" id="UP001403385"/>
    </source>
</evidence>
<gene>
    <name evidence="1" type="ORF">AAG747_07640</name>
</gene>
<organism evidence="1 2">
    <name type="scientific">Rapidithrix thailandica</name>
    <dbReference type="NCBI Taxonomy" id="413964"/>
    <lineage>
        <taxon>Bacteria</taxon>
        <taxon>Pseudomonadati</taxon>
        <taxon>Bacteroidota</taxon>
        <taxon>Cytophagia</taxon>
        <taxon>Cytophagales</taxon>
        <taxon>Flammeovirgaceae</taxon>
        <taxon>Rapidithrix</taxon>
    </lineage>
</organism>
<comment type="caution">
    <text evidence="1">The sequence shown here is derived from an EMBL/GenBank/DDBJ whole genome shotgun (WGS) entry which is preliminary data.</text>
</comment>
<reference evidence="1 2" key="1">
    <citation type="submission" date="2024-04" db="EMBL/GenBank/DDBJ databases">
        <title>Novel genus in family Flammeovirgaceae.</title>
        <authorList>
            <person name="Nguyen T.H."/>
            <person name="Vuong T.Q."/>
            <person name="Le H."/>
            <person name="Kim S.-G."/>
        </authorList>
    </citation>
    <scope>NUCLEOTIDE SEQUENCE [LARGE SCALE GENOMIC DNA]</scope>
    <source>
        <strain evidence="1 2">JCM 23209</strain>
    </source>
</reference>
<evidence type="ECO:0000313" key="1">
    <source>
        <dbReference type="EMBL" id="MEN7547775.1"/>
    </source>
</evidence>
<sequence length="79" mass="9425">MTTKISATEILKYLYKEVSEEEKRKFEEKLKNDAQFQEEFYSFLHLKKELDGLEKAPSEKSIQKILDFSKSFDLKKSIK</sequence>
<protein>
    <recommendedName>
        <fullName evidence="3">Anti-sigma factor</fullName>
    </recommendedName>
</protein>
<dbReference type="Proteomes" id="UP001403385">
    <property type="component" value="Unassembled WGS sequence"/>
</dbReference>
<dbReference type="EMBL" id="JBDKWZ010000003">
    <property type="protein sequence ID" value="MEN7547775.1"/>
    <property type="molecule type" value="Genomic_DNA"/>
</dbReference>
<keyword evidence="2" id="KW-1185">Reference proteome</keyword>
<evidence type="ECO:0008006" key="3">
    <source>
        <dbReference type="Google" id="ProtNLM"/>
    </source>
</evidence>
<name>A0AAW9S7R9_9BACT</name>